<feature type="domain" description="TonB-dependent receptor plug" evidence="2">
    <location>
        <begin position="45"/>
        <end position="131"/>
    </location>
</feature>
<feature type="signal peptide" evidence="1">
    <location>
        <begin position="1"/>
        <end position="27"/>
    </location>
</feature>
<sequence length="943" mass="105260">MKIKKTYINTMLVAGLLGSATATQAQALASDSAKVNVAFRSVDKEDLMGGVSAVDMTDLTRKNYSTYSLDNMQAYVGGYNGQLWNMGEALVVVDGVPRDANNVLPTEIEQITFLKSASAVVLYGSRAAKGAVLITTKRSRVDGLQVSVRGNATLFTPKRYPKYLGAPQYMTLYNEALANDGKSPVYSDEDIYNYASGVNPYRYPNIDFFSSDYVKKSFQRYEGIAEFQGGGRFAHFYANIGLYNVNDLMKFGEGKDNHTTRLNIRGNVDLRLNDWITGWVDANATFYDARNDNSDFWSQSATLRPTSQYPLTPLIPLEYINKSVPSMKTMIENSNYVIDGKYLIGGTQSLQTNPFASMYAAGYHTYTSRQLQFDAGVKMDLASVLKGLSFKTQFAVDYATSYTTNLKNEYACFEPVWSNVNGKDEIIDLKKYGTDKRTGIQNIEGSTSRQTILYSAQFDYDRQFGDHGVAASLLAHGYQRTVSTEYHKVTNANLGLQMNYNYLHKYYADLSMAAIHSPKLAPGHREAVSPVLSVAWRLGKERFMKDAEWIKDLKLTASYGIVNEDLDIENYYMYDQIFTATGTWWGWSESANSMQTSDSQRGANNDLTFVKRKEFRLGLNANLWDGLITLEANYFNVATNGLLTTPSTSYPSYFMTYWPKSTFLPYINYNNQRRTGFDFTVNVHKRVGEVDLQAGLTGMLYSSKNTRVSENVEYDWLKAEGGRIDALRGYQCLGFIGEEDVVRGADGKVTGYADGVAVVNNNTKPGDLKYKDQNGDGKIDSKDAVVLGHWTPDFNLGFHFTAKYKGFTLFLNMTGNFGATAIKNNAYAWAYGDRKYSDMVLGRWTPATAATATYPRLTTEGGELNFVTSDFWTYSTDAVRLNKVQLTYDLPGSLFSGKFVKGATVYVSGGNLLTIAKERKYMETAVGSAPQTRAYNLGVKVNF</sequence>
<proteinExistence type="predicted"/>
<dbReference type="InterPro" id="IPR037066">
    <property type="entry name" value="Plug_dom_sf"/>
</dbReference>
<evidence type="ECO:0000259" key="2">
    <source>
        <dbReference type="Pfam" id="PF07715"/>
    </source>
</evidence>
<dbReference type="NCBIfam" id="TIGR04056">
    <property type="entry name" value="OMP_RagA_SusC"/>
    <property type="match status" value="1"/>
</dbReference>
<dbReference type="SUPFAM" id="SSF56935">
    <property type="entry name" value="Porins"/>
    <property type="match status" value="1"/>
</dbReference>
<dbReference type="EMBL" id="UGTJ01000001">
    <property type="protein sequence ID" value="SUB80365.1"/>
    <property type="molecule type" value="Genomic_DNA"/>
</dbReference>
<protein>
    <submittedName>
        <fullName evidence="3">TonB-linked outer membrane protein, SusC/RagA family</fullName>
    </submittedName>
</protein>
<comment type="caution">
    <text evidence="3">The sequence shown here is derived from an EMBL/GenBank/DDBJ whole genome shotgun (WGS) entry which is preliminary data.</text>
</comment>
<dbReference type="RefSeq" id="WP_115153826.1">
    <property type="nucleotide sequence ID" value="NZ_DBFWLE010000004.1"/>
</dbReference>
<evidence type="ECO:0000313" key="3">
    <source>
        <dbReference type="EMBL" id="SUB80365.1"/>
    </source>
</evidence>
<gene>
    <name evidence="3" type="ORF">NCTC13063_01648</name>
</gene>
<dbReference type="AlphaFoldDB" id="A0AAQ1ZJA1"/>
<keyword evidence="1" id="KW-0732">Signal</keyword>
<reference evidence="3 4" key="1">
    <citation type="submission" date="2018-06" db="EMBL/GenBank/DDBJ databases">
        <authorList>
            <consortium name="Pathogen Informatics"/>
            <person name="Doyle S."/>
        </authorList>
    </citation>
    <scope>NUCLEOTIDE SEQUENCE [LARGE SCALE GENOMIC DNA]</scope>
    <source>
        <strain evidence="3 4">NCTC13063</strain>
    </source>
</reference>
<feature type="chain" id="PRO_5042998506" evidence="1">
    <location>
        <begin position="28"/>
        <end position="943"/>
    </location>
</feature>
<name>A0AAQ1ZJA1_9BACT</name>
<dbReference type="Proteomes" id="UP000255283">
    <property type="component" value="Unassembled WGS sequence"/>
</dbReference>
<dbReference type="InterPro" id="IPR023996">
    <property type="entry name" value="TonB-dep_OMP_SusC/RagA"/>
</dbReference>
<accession>A0AAQ1ZJA1</accession>
<evidence type="ECO:0000256" key="1">
    <source>
        <dbReference type="SAM" id="SignalP"/>
    </source>
</evidence>
<dbReference type="Gene3D" id="2.170.130.10">
    <property type="entry name" value="TonB-dependent receptor, plug domain"/>
    <property type="match status" value="1"/>
</dbReference>
<dbReference type="InterPro" id="IPR012910">
    <property type="entry name" value="Plug_dom"/>
</dbReference>
<evidence type="ECO:0000313" key="4">
    <source>
        <dbReference type="Proteomes" id="UP000255283"/>
    </source>
</evidence>
<dbReference type="Pfam" id="PF07715">
    <property type="entry name" value="Plug"/>
    <property type="match status" value="1"/>
</dbReference>
<organism evidence="3 4">
    <name type="scientific">Segatella buccae</name>
    <dbReference type="NCBI Taxonomy" id="28126"/>
    <lineage>
        <taxon>Bacteria</taxon>
        <taxon>Pseudomonadati</taxon>
        <taxon>Bacteroidota</taxon>
        <taxon>Bacteroidia</taxon>
        <taxon>Bacteroidales</taxon>
        <taxon>Prevotellaceae</taxon>
        <taxon>Segatella</taxon>
    </lineage>
</organism>